<feature type="domain" description="SHSP" evidence="3">
    <location>
        <begin position="36"/>
        <end position="137"/>
    </location>
</feature>
<dbReference type="Pfam" id="PF00011">
    <property type="entry name" value="HSP20"/>
    <property type="match status" value="1"/>
</dbReference>
<keyword evidence="5" id="KW-1185">Reference proteome</keyword>
<evidence type="ECO:0000256" key="1">
    <source>
        <dbReference type="PROSITE-ProRule" id="PRU00285"/>
    </source>
</evidence>
<dbReference type="OrthoDB" id="5295562at2"/>
<dbReference type="PROSITE" id="PS01031">
    <property type="entry name" value="SHSP"/>
    <property type="match status" value="1"/>
</dbReference>
<dbReference type="AlphaFoldDB" id="A0A4Y9T7V7"/>
<comment type="caution">
    <text evidence="4">The sequence shown here is derived from an EMBL/GenBank/DDBJ whole genome shotgun (WGS) entry which is preliminary data.</text>
</comment>
<gene>
    <name evidence="4" type="ORF">E4O92_03070</name>
</gene>
<dbReference type="InterPro" id="IPR008978">
    <property type="entry name" value="HSP20-like_chaperone"/>
</dbReference>
<dbReference type="SUPFAM" id="SSF49764">
    <property type="entry name" value="HSP20-like chaperones"/>
    <property type="match status" value="1"/>
</dbReference>
<proteinExistence type="inferred from homology"/>
<evidence type="ECO:0000313" key="5">
    <source>
        <dbReference type="Proteomes" id="UP000297258"/>
    </source>
</evidence>
<protein>
    <submittedName>
        <fullName evidence="4">Hsp20/alpha crystallin family protein</fullName>
    </submittedName>
</protein>
<reference evidence="4 5" key="1">
    <citation type="submission" date="2019-03" db="EMBL/GenBank/DDBJ databases">
        <title>Draft genome of Massilia hortus sp. nov., a novel bacterial species of the Oxalobacteraceae family.</title>
        <authorList>
            <person name="Peta V."/>
            <person name="Raths R."/>
            <person name="Bucking H."/>
        </authorList>
    </citation>
    <scope>NUCLEOTIDE SEQUENCE [LARGE SCALE GENOMIC DNA]</scope>
    <source>
        <strain evidence="4 5">ONC3</strain>
    </source>
</reference>
<organism evidence="4 5">
    <name type="scientific">Massilia horti</name>
    <dbReference type="NCBI Taxonomy" id="2562153"/>
    <lineage>
        <taxon>Bacteria</taxon>
        <taxon>Pseudomonadati</taxon>
        <taxon>Pseudomonadota</taxon>
        <taxon>Betaproteobacteria</taxon>
        <taxon>Burkholderiales</taxon>
        <taxon>Oxalobacteraceae</taxon>
        <taxon>Telluria group</taxon>
        <taxon>Massilia</taxon>
    </lineage>
</organism>
<dbReference type="RefSeq" id="WP_135188286.1">
    <property type="nucleotide sequence ID" value="NZ_SPUM01000020.1"/>
</dbReference>
<comment type="similarity">
    <text evidence="1 2">Belongs to the small heat shock protein (HSP20) family.</text>
</comment>
<evidence type="ECO:0000313" key="4">
    <source>
        <dbReference type="EMBL" id="TFW34832.1"/>
    </source>
</evidence>
<dbReference type="InterPro" id="IPR002068">
    <property type="entry name" value="A-crystallin/Hsp20_dom"/>
</dbReference>
<dbReference type="EMBL" id="SPUM01000020">
    <property type="protein sequence ID" value="TFW34832.1"/>
    <property type="molecule type" value="Genomic_DNA"/>
</dbReference>
<evidence type="ECO:0000259" key="3">
    <source>
        <dbReference type="PROSITE" id="PS01031"/>
    </source>
</evidence>
<dbReference type="Proteomes" id="UP000297258">
    <property type="component" value="Unassembled WGS sequence"/>
</dbReference>
<dbReference type="CDD" id="cd06464">
    <property type="entry name" value="ACD_sHsps-like"/>
    <property type="match status" value="1"/>
</dbReference>
<dbReference type="Gene3D" id="2.60.40.790">
    <property type="match status" value="1"/>
</dbReference>
<sequence>MKVRDPTIWMWGEALDMLERADRLHRQFFQLSGAGRASPTWEPPLDIFETASQLIVMVALPGVTADAVAVDVELGAIVVRGQRRLPAFCANCDIRRLELPYGNFERRIELPGQQLQLGARRLEDGCLTLELNKLGVP</sequence>
<name>A0A4Y9T7V7_9BURK</name>
<accession>A0A4Y9T7V7</accession>
<evidence type="ECO:0000256" key="2">
    <source>
        <dbReference type="RuleBase" id="RU003616"/>
    </source>
</evidence>